<dbReference type="InterPro" id="IPR046341">
    <property type="entry name" value="SET_dom_sf"/>
</dbReference>
<keyword evidence="9" id="KW-0862">Zinc</keyword>
<dbReference type="Pfam" id="PF01753">
    <property type="entry name" value="zf-MYND"/>
    <property type="match status" value="1"/>
</dbReference>
<name>A0A914D7N5_9BILA</name>
<feature type="transmembrane region" description="Helical" evidence="15">
    <location>
        <begin position="492"/>
        <end position="513"/>
    </location>
</feature>
<accession>A0A914D7N5</accession>
<dbReference type="GO" id="GO:0034625">
    <property type="term" value="P:fatty acid elongation, monounsaturated fatty acid"/>
    <property type="evidence" value="ECO:0007669"/>
    <property type="project" value="TreeGrafter"/>
</dbReference>
<organism evidence="18 19">
    <name type="scientific">Acrobeloides nanus</name>
    <dbReference type="NCBI Taxonomy" id="290746"/>
    <lineage>
        <taxon>Eukaryota</taxon>
        <taxon>Metazoa</taxon>
        <taxon>Ecdysozoa</taxon>
        <taxon>Nematoda</taxon>
        <taxon>Chromadorea</taxon>
        <taxon>Rhabditida</taxon>
        <taxon>Tylenchina</taxon>
        <taxon>Cephalobomorpha</taxon>
        <taxon>Cephaloboidea</taxon>
        <taxon>Cephalobidae</taxon>
        <taxon>Acrobeloides</taxon>
    </lineage>
</organism>
<evidence type="ECO:0000256" key="14">
    <source>
        <dbReference type="PROSITE-ProRule" id="PRU00134"/>
    </source>
</evidence>
<dbReference type="GO" id="GO:0009922">
    <property type="term" value="F:fatty acid elongase activity"/>
    <property type="evidence" value="ECO:0007669"/>
    <property type="project" value="UniProtKB-EC"/>
</dbReference>
<keyword evidence="13 15" id="KW-0275">Fatty acid biosynthesis</keyword>
<comment type="pathway">
    <text evidence="2">Lipid metabolism; fatty acid biosynthesis.</text>
</comment>
<dbReference type="InterPro" id="IPR011990">
    <property type="entry name" value="TPR-like_helical_dom_sf"/>
</dbReference>
<dbReference type="GO" id="GO:0042761">
    <property type="term" value="P:very long-chain fatty acid biosynthetic process"/>
    <property type="evidence" value="ECO:0007669"/>
    <property type="project" value="TreeGrafter"/>
</dbReference>
<proteinExistence type="inferred from homology"/>
<dbReference type="GO" id="GO:0005789">
    <property type="term" value="C:endoplasmic reticulum membrane"/>
    <property type="evidence" value="ECO:0007669"/>
    <property type="project" value="TreeGrafter"/>
</dbReference>
<dbReference type="GO" id="GO:0019367">
    <property type="term" value="P:fatty acid elongation, saturated fatty acid"/>
    <property type="evidence" value="ECO:0007669"/>
    <property type="project" value="TreeGrafter"/>
</dbReference>
<feature type="compositionally biased region" description="Polar residues" evidence="16">
    <location>
        <begin position="654"/>
        <end position="676"/>
    </location>
</feature>
<keyword evidence="10 15" id="KW-1133">Transmembrane helix</keyword>
<evidence type="ECO:0000259" key="17">
    <source>
        <dbReference type="PROSITE" id="PS50865"/>
    </source>
</evidence>
<evidence type="ECO:0000256" key="9">
    <source>
        <dbReference type="ARBA" id="ARBA00022833"/>
    </source>
</evidence>
<dbReference type="SUPFAM" id="SSF144232">
    <property type="entry name" value="HIT/MYND zinc finger-like"/>
    <property type="match status" value="1"/>
</dbReference>
<dbReference type="PROSITE" id="PS50865">
    <property type="entry name" value="ZF_MYND_2"/>
    <property type="match status" value="1"/>
</dbReference>
<keyword evidence="7 14" id="KW-0863">Zinc-finger</keyword>
<feature type="domain" description="MYND-type" evidence="17">
    <location>
        <begin position="40"/>
        <end position="81"/>
    </location>
</feature>
<evidence type="ECO:0000256" key="16">
    <source>
        <dbReference type="SAM" id="MobiDB-lite"/>
    </source>
</evidence>
<dbReference type="EC" id="2.3.1.199" evidence="15"/>
<dbReference type="Gene3D" id="6.10.140.2220">
    <property type="match status" value="1"/>
</dbReference>
<dbReference type="Pfam" id="PF01151">
    <property type="entry name" value="ELO"/>
    <property type="match status" value="1"/>
</dbReference>
<evidence type="ECO:0000256" key="3">
    <source>
        <dbReference type="ARBA" id="ARBA00022516"/>
    </source>
</evidence>
<keyword evidence="6" id="KW-0479">Metal-binding</keyword>
<evidence type="ECO:0000256" key="4">
    <source>
        <dbReference type="ARBA" id="ARBA00022679"/>
    </source>
</evidence>
<evidence type="ECO:0000256" key="7">
    <source>
        <dbReference type="ARBA" id="ARBA00022771"/>
    </source>
</evidence>
<feature type="transmembrane region" description="Helical" evidence="15">
    <location>
        <begin position="520"/>
        <end position="540"/>
    </location>
</feature>
<comment type="similarity">
    <text evidence="15">Belongs to the ELO family.</text>
</comment>
<protein>
    <recommendedName>
        <fullName evidence="15">Elongation of very long chain fatty acids protein</fullName>
        <ecNumber evidence="15">2.3.1.199</ecNumber>
    </recommendedName>
    <alternativeName>
        <fullName evidence="15">Very-long-chain 3-oxoacyl-CoA synthase</fullName>
    </alternativeName>
</protein>
<dbReference type="PANTHER" id="PTHR11157:SF26">
    <property type="entry name" value="ELONGATION OF LONG CHAIN FATTY ACIDS PROTEIN 1"/>
    <property type="match status" value="1"/>
</dbReference>
<dbReference type="WBParaSite" id="ACRNAN_scaffold2065.g13803.t1">
    <property type="protein sequence ID" value="ACRNAN_scaffold2065.g13803.t1"/>
    <property type="gene ID" value="ACRNAN_scaffold2065.g13803"/>
</dbReference>
<keyword evidence="8 15" id="KW-0276">Fatty acid metabolism</keyword>
<dbReference type="PROSITE" id="PS01188">
    <property type="entry name" value="ELO"/>
    <property type="match status" value="1"/>
</dbReference>
<evidence type="ECO:0000256" key="13">
    <source>
        <dbReference type="ARBA" id="ARBA00023160"/>
    </source>
</evidence>
<keyword evidence="5 15" id="KW-0812">Transmembrane</keyword>
<feature type="region of interest" description="Disordered" evidence="16">
    <location>
        <begin position="649"/>
        <end position="684"/>
    </location>
</feature>
<reference evidence="19" key="1">
    <citation type="submission" date="2022-11" db="UniProtKB">
        <authorList>
            <consortium name="WormBaseParasite"/>
        </authorList>
    </citation>
    <scope>IDENTIFICATION</scope>
</reference>
<evidence type="ECO:0000256" key="15">
    <source>
        <dbReference type="RuleBase" id="RU361115"/>
    </source>
</evidence>
<feature type="transmembrane region" description="Helical" evidence="15">
    <location>
        <begin position="584"/>
        <end position="603"/>
    </location>
</feature>
<keyword evidence="11 15" id="KW-0443">Lipid metabolism</keyword>
<feature type="transmembrane region" description="Helical" evidence="15">
    <location>
        <begin position="546"/>
        <end position="564"/>
    </location>
</feature>
<evidence type="ECO:0000256" key="2">
    <source>
        <dbReference type="ARBA" id="ARBA00005194"/>
    </source>
</evidence>
<sequence>MAPAHESAPNGAATTTYERARKFDAPFVHLVNNFKVDKFCSHCMRRPPNGAKLLTCGSCSFARYCSKDCQKLAWKMHRTECRRLKEVFPQLPLTEVLFMSRIVDKVLFLEEHGDKFGWEKHRKWTDLMGHQEELRADEARYAYFQKILGKMKAFRKEEMIDEDKFFDIYCRSTINSHRYQRHKELQSKWYFTCACDRCTDHSDDLLTSLKCTNSTCDEPLVTSETAEPMMISCARCKTIADEDYVKKGQEMMLSLPASYSLTSDVEVLKKLLDSAGQILHQKNIYLCRLKTAIFHITGKLESIENIPEMQKLVYENYRMIFPNMDRHNGFQLLHIVKALIEQKDRIAAQPYAYDAMCIFEICFGMEHPYYLQTLALWTYLEKNIPKTDEELILSASEFPEKTAKQWINDHFLITIQMSLVYVVVVFGTKFLMRNRQPFNLFVPLNAWNLFLAVFSIMGTIKLTPEFISTLQNRGFQASYCKIWDFTKGENGYWVFLFITSKLIELTDTVFLVLRKRPLMFLHWYHHILTLIYAFFSYPHSPAFNRWGIYLNFFVHAFMYSYYFLRSMKIRVPGVVAQFITTLQILQFVISVAILAHLGILIYVQKVDCDFDPKVFMLASFMDLTYLALFVNFFLQSYVFGGGKSKYRSSGKASQNGTVQNGTAKNGAVHQNGTAQNGVEHKKKQ</sequence>
<dbReference type="GO" id="GO:0030148">
    <property type="term" value="P:sphingolipid biosynthetic process"/>
    <property type="evidence" value="ECO:0007669"/>
    <property type="project" value="TreeGrafter"/>
</dbReference>
<evidence type="ECO:0000256" key="11">
    <source>
        <dbReference type="ARBA" id="ARBA00023098"/>
    </source>
</evidence>
<evidence type="ECO:0000256" key="5">
    <source>
        <dbReference type="ARBA" id="ARBA00022692"/>
    </source>
</evidence>
<dbReference type="Gene3D" id="1.25.40.10">
    <property type="entry name" value="Tetratricopeptide repeat domain"/>
    <property type="match status" value="1"/>
</dbReference>
<keyword evidence="12 15" id="KW-0472">Membrane</keyword>
<dbReference type="InterPro" id="IPR030457">
    <property type="entry name" value="ELO_CS"/>
</dbReference>
<evidence type="ECO:0000256" key="6">
    <source>
        <dbReference type="ARBA" id="ARBA00022723"/>
    </source>
</evidence>
<feature type="transmembrane region" description="Helical" evidence="15">
    <location>
        <begin position="411"/>
        <end position="431"/>
    </location>
</feature>
<evidence type="ECO:0000313" key="18">
    <source>
        <dbReference type="Proteomes" id="UP000887540"/>
    </source>
</evidence>
<evidence type="ECO:0000256" key="8">
    <source>
        <dbReference type="ARBA" id="ARBA00022832"/>
    </source>
</evidence>
<keyword evidence="18" id="KW-1185">Reference proteome</keyword>
<dbReference type="InterPro" id="IPR002893">
    <property type="entry name" value="Znf_MYND"/>
</dbReference>
<dbReference type="AlphaFoldDB" id="A0A914D7N5"/>
<keyword evidence="3 15" id="KW-0444">Lipid biosynthesis</keyword>
<evidence type="ECO:0000256" key="12">
    <source>
        <dbReference type="ARBA" id="ARBA00023136"/>
    </source>
</evidence>
<feature type="transmembrane region" description="Helical" evidence="15">
    <location>
        <begin position="615"/>
        <end position="639"/>
    </location>
</feature>
<comment type="subcellular location">
    <subcellularLocation>
        <location evidence="1">Membrane</location>
        <topology evidence="1">Multi-pass membrane protein</topology>
    </subcellularLocation>
</comment>
<dbReference type="GO" id="GO:0034626">
    <property type="term" value="P:fatty acid elongation, polyunsaturated fatty acid"/>
    <property type="evidence" value="ECO:0007669"/>
    <property type="project" value="TreeGrafter"/>
</dbReference>
<keyword evidence="4 15" id="KW-0808">Transferase</keyword>
<dbReference type="Gene3D" id="2.170.270.10">
    <property type="entry name" value="SET domain"/>
    <property type="match status" value="1"/>
</dbReference>
<evidence type="ECO:0000256" key="1">
    <source>
        <dbReference type="ARBA" id="ARBA00004141"/>
    </source>
</evidence>
<evidence type="ECO:0000313" key="19">
    <source>
        <dbReference type="WBParaSite" id="ACRNAN_scaffold2065.g13803.t1"/>
    </source>
</evidence>
<dbReference type="PANTHER" id="PTHR11157">
    <property type="entry name" value="FATTY ACID ACYL TRANSFERASE-RELATED"/>
    <property type="match status" value="1"/>
</dbReference>
<feature type="transmembrane region" description="Helical" evidence="15">
    <location>
        <begin position="438"/>
        <end position="460"/>
    </location>
</feature>
<dbReference type="InterPro" id="IPR002076">
    <property type="entry name" value="ELO_fam"/>
</dbReference>
<dbReference type="Gene3D" id="1.10.220.160">
    <property type="match status" value="1"/>
</dbReference>
<dbReference type="GO" id="GO:0008270">
    <property type="term" value="F:zinc ion binding"/>
    <property type="evidence" value="ECO:0007669"/>
    <property type="project" value="UniProtKB-KW"/>
</dbReference>
<evidence type="ECO:0000256" key="10">
    <source>
        <dbReference type="ARBA" id="ARBA00022989"/>
    </source>
</evidence>
<comment type="catalytic activity">
    <reaction evidence="15">
        <text>a very-long-chain acyl-CoA + malonyl-CoA + H(+) = a very-long-chain 3-oxoacyl-CoA + CO2 + CoA</text>
        <dbReference type="Rhea" id="RHEA:32727"/>
        <dbReference type="ChEBI" id="CHEBI:15378"/>
        <dbReference type="ChEBI" id="CHEBI:16526"/>
        <dbReference type="ChEBI" id="CHEBI:57287"/>
        <dbReference type="ChEBI" id="CHEBI:57384"/>
        <dbReference type="ChEBI" id="CHEBI:90725"/>
        <dbReference type="ChEBI" id="CHEBI:90736"/>
        <dbReference type="EC" id="2.3.1.199"/>
    </reaction>
</comment>
<dbReference type="Proteomes" id="UP000887540">
    <property type="component" value="Unplaced"/>
</dbReference>
<dbReference type="PROSITE" id="PS01360">
    <property type="entry name" value="ZF_MYND_1"/>
    <property type="match status" value="1"/>
</dbReference>